<dbReference type="PANTHER" id="PTHR33333:SF39">
    <property type="entry name" value="HIG1 DOMAIN-CONTAINING PROTEIN"/>
    <property type="match status" value="1"/>
</dbReference>
<dbReference type="AlphaFoldDB" id="A0AAV9MAW1"/>
<keyword evidence="3" id="KW-1185">Reference proteome</keyword>
<comment type="caution">
    <text evidence="2">The sequence shown here is derived from an EMBL/GenBank/DDBJ whole genome shotgun (WGS) entry which is preliminary data.</text>
</comment>
<sequence>MGSRESTAKNSEEKKSGENIEQLNIGRFSSEEEVIKKIAIGAGIVLLGWGLCKLINNGGSNNKKMLKAPGSNDSYIYRDEFESNPSEYFRRLRD</sequence>
<dbReference type="InterPro" id="IPR039926">
    <property type="entry name" value="Egg_app_1"/>
</dbReference>
<feature type="compositionally biased region" description="Basic and acidic residues" evidence="1">
    <location>
        <begin position="1"/>
        <end position="18"/>
    </location>
</feature>
<name>A0AAV9MAW1_9SOLN</name>
<evidence type="ECO:0000313" key="3">
    <source>
        <dbReference type="Proteomes" id="UP001311915"/>
    </source>
</evidence>
<protein>
    <submittedName>
        <fullName evidence="2">Uncharacterized protein</fullName>
    </submittedName>
</protein>
<reference evidence="2 3" key="1">
    <citation type="submission" date="2023-10" db="EMBL/GenBank/DDBJ databases">
        <title>Genome-Wide Identification Analysis in wild type Solanum Pinnatisectum Reveals Some Genes Defensing Phytophthora Infestans.</title>
        <authorList>
            <person name="Sun C."/>
        </authorList>
    </citation>
    <scope>NUCLEOTIDE SEQUENCE [LARGE SCALE GENOMIC DNA]</scope>
    <source>
        <strain evidence="2">LQN</strain>
        <tissue evidence="2">Leaf</tissue>
    </source>
</reference>
<feature type="region of interest" description="Disordered" evidence="1">
    <location>
        <begin position="1"/>
        <end position="20"/>
    </location>
</feature>
<dbReference type="PANTHER" id="PTHR33333">
    <property type="entry name" value="ERYTHROCYTE MEMBRANE PROTEIN 1-LIKE"/>
    <property type="match status" value="1"/>
</dbReference>
<dbReference type="Proteomes" id="UP001311915">
    <property type="component" value="Unassembled WGS sequence"/>
</dbReference>
<dbReference type="EMBL" id="JAWPEI010000002">
    <property type="protein sequence ID" value="KAK4734234.1"/>
    <property type="molecule type" value="Genomic_DNA"/>
</dbReference>
<proteinExistence type="predicted"/>
<evidence type="ECO:0000313" key="2">
    <source>
        <dbReference type="EMBL" id="KAK4734234.1"/>
    </source>
</evidence>
<gene>
    <name evidence="2" type="ORF">R3W88_008495</name>
</gene>
<evidence type="ECO:0000256" key="1">
    <source>
        <dbReference type="SAM" id="MobiDB-lite"/>
    </source>
</evidence>
<accession>A0AAV9MAW1</accession>
<organism evidence="2 3">
    <name type="scientific">Solanum pinnatisectum</name>
    <name type="common">tansyleaf nightshade</name>
    <dbReference type="NCBI Taxonomy" id="50273"/>
    <lineage>
        <taxon>Eukaryota</taxon>
        <taxon>Viridiplantae</taxon>
        <taxon>Streptophyta</taxon>
        <taxon>Embryophyta</taxon>
        <taxon>Tracheophyta</taxon>
        <taxon>Spermatophyta</taxon>
        <taxon>Magnoliopsida</taxon>
        <taxon>eudicotyledons</taxon>
        <taxon>Gunneridae</taxon>
        <taxon>Pentapetalae</taxon>
        <taxon>asterids</taxon>
        <taxon>lamiids</taxon>
        <taxon>Solanales</taxon>
        <taxon>Solanaceae</taxon>
        <taxon>Solanoideae</taxon>
        <taxon>Solaneae</taxon>
        <taxon>Solanum</taxon>
    </lineage>
</organism>